<evidence type="ECO:0000313" key="2">
    <source>
        <dbReference type="EMBL" id="TWH81548.1"/>
    </source>
</evidence>
<proteinExistence type="predicted"/>
<evidence type="ECO:0000259" key="1">
    <source>
        <dbReference type="Pfam" id="PF14300"/>
    </source>
</evidence>
<dbReference type="InterPro" id="IPR025402">
    <property type="entry name" value="DMP19_C"/>
</dbReference>
<dbReference type="Proteomes" id="UP000315343">
    <property type="component" value="Unassembled WGS sequence"/>
</dbReference>
<organism evidence="2 3">
    <name type="scientific">Sedimentibacter saalensis</name>
    <dbReference type="NCBI Taxonomy" id="130788"/>
    <lineage>
        <taxon>Bacteria</taxon>
        <taxon>Bacillati</taxon>
        <taxon>Bacillota</taxon>
        <taxon>Tissierellia</taxon>
        <taxon>Sedimentibacter</taxon>
    </lineage>
</organism>
<dbReference type="Gene3D" id="1.20.1420.60">
    <property type="match status" value="1"/>
</dbReference>
<protein>
    <submittedName>
        <fullName evidence="2">Uncharacterized protein DUF4375</fullName>
    </submittedName>
</protein>
<sequence length="196" mass="22978">MKNAIVLVFILLIVILSGCDKNSNDVNKVEYITEKIVVDDAIISSNDDFRVIEPVWWSVSIYDGEKQYNKDLAKFTKPQRYVFAIEWYLSEVNNGGHDQFYYNSTGIVWEDAMKGFQEIGASENYDIIKESAVMLGGKPNKDREKRRDELEKYEPDFSELDDRYYTSEKSMLEKLHEYIKANEKDFYFNGEVKKPK</sequence>
<dbReference type="PROSITE" id="PS51257">
    <property type="entry name" value="PROKAR_LIPOPROTEIN"/>
    <property type="match status" value="1"/>
</dbReference>
<dbReference type="AlphaFoldDB" id="A0A562JEH6"/>
<feature type="domain" description="DNA mimic protein DMP19 C-terminal" evidence="1">
    <location>
        <begin position="74"/>
        <end position="182"/>
    </location>
</feature>
<comment type="caution">
    <text evidence="2">The sequence shown here is derived from an EMBL/GenBank/DDBJ whole genome shotgun (WGS) entry which is preliminary data.</text>
</comment>
<dbReference type="RefSeq" id="WP_170226120.1">
    <property type="nucleotide sequence ID" value="NZ_JBCFAR010000005.1"/>
</dbReference>
<reference evidence="2 3" key="1">
    <citation type="submission" date="2019-07" db="EMBL/GenBank/DDBJ databases">
        <title>Genomic Encyclopedia of Type Strains, Phase I: the one thousand microbial genomes (KMG-I) project.</title>
        <authorList>
            <person name="Kyrpides N."/>
        </authorList>
    </citation>
    <scope>NUCLEOTIDE SEQUENCE [LARGE SCALE GENOMIC DNA]</scope>
    <source>
        <strain evidence="2 3">DSM 13558</strain>
    </source>
</reference>
<dbReference type="Pfam" id="PF14300">
    <property type="entry name" value="DMP19"/>
    <property type="match status" value="1"/>
</dbReference>
<gene>
    <name evidence="2" type="ORF">LY60_01300</name>
</gene>
<evidence type="ECO:0000313" key="3">
    <source>
        <dbReference type="Proteomes" id="UP000315343"/>
    </source>
</evidence>
<accession>A0A562JEH6</accession>
<keyword evidence="3" id="KW-1185">Reference proteome</keyword>
<name>A0A562JEH6_9FIRM</name>
<dbReference type="EMBL" id="VLKH01000003">
    <property type="protein sequence ID" value="TWH81548.1"/>
    <property type="molecule type" value="Genomic_DNA"/>
</dbReference>